<dbReference type="OrthoDB" id="10257153at2759"/>
<proteinExistence type="predicted"/>
<evidence type="ECO:0000313" key="1">
    <source>
        <dbReference type="EMBL" id="VEL43204.1"/>
    </source>
</evidence>
<dbReference type="Proteomes" id="UP000784294">
    <property type="component" value="Unassembled WGS sequence"/>
</dbReference>
<comment type="caution">
    <text evidence="1">The sequence shown here is derived from an EMBL/GenBank/DDBJ whole genome shotgun (WGS) entry which is preliminary data.</text>
</comment>
<name>A0A448XRN4_9PLAT</name>
<keyword evidence="2" id="KW-1185">Reference proteome</keyword>
<dbReference type="AlphaFoldDB" id="A0A448XRN4"/>
<gene>
    <name evidence="1" type="ORF">PXEA_LOCUS36644</name>
</gene>
<dbReference type="EMBL" id="CAAALY010279564">
    <property type="protein sequence ID" value="VEL43204.1"/>
    <property type="molecule type" value="Genomic_DNA"/>
</dbReference>
<protein>
    <submittedName>
        <fullName evidence="1">Uncharacterized protein</fullName>
    </submittedName>
</protein>
<evidence type="ECO:0000313" key="2">
    <source>
        <dbReference type="Proteomes" id="UP000784294"/>
    </source>
</evidence>
<sequence length="148" mass="16769">MQADFYIRPCMEVLKRHSCFASLHPSVFLDLSGLNEGPNADRARALSLNKVWNFGSTQSKVQQIEDVAVDDDNELLLIAHNPFNETIRSSQETWCSWLHVAPIGFGSYLQRIADQIVTWTQKEEAAYQAMQLSISLKPQPEEVNKNCS</sequence>
<organism evidence="1 2">
    <name type="scientific">Protopolystoma xenopodis</name>
    <dbReference type="NCBI Taxonomy" id="117903"/>
    <lineage>
        <taxon>Eukaryota</taxon>
        <taxon>Metazoa</taxon>
        <taxon>Spiralia</taxon>
        <taxon>Lophotrochozoa</taxon>
        <taxon>Platyhelminthes</taxon>
        <taxon>Monogenea</taxon>
        <taxon>Polyopisthocotylea</taxon>
        <taxon>Polystomatidea</taxon>
        <taxon>Polystomatidae</taxon>
        <taxon>Protopolystoma</taxon>
    </lineage>
</organism>
<reference evidence="1" key="1">
    <citation type="submission" date="2018-11" db="EMBL/GenBank/DDBJ databases">
        <authorList>
            <consortium name="Pathogen Informatics"/>
        </authorList>
    </citation>
    <scope>NUCLEOTIDE SEQUENCE</scope>
</reference>
<accession>A0A448XRN4</accession>